<organism evidence="1 2">
    <name type="scientific">Mesorhizobium alhagi CCNWXJ12-2</name>
    <dbReference type="NCBI Taxonomy" id="1107882"/>
    <lineage>
        <taxon>Bacteria</taxon>
        <taxon>Pseudomonadati</taxon>
        <taxon>Pseudomonadota</taxon>
        <taxon>Alphaproteobacteria</taxon>
        <taxon>Hyphomicrobiales</taxon>
        <taxon>Phyllobacteriaceae</taxon>
        <taxon>Allomesorhizobium</taxon>
    </lineage>
</organism>
<protein>
    <submittedName>
        <fullName evidence="1">Uncharacterized protein</fullName>
    </submittedName>
</protein>
<dbReference type="EMBL" id="AHAM01000226">
    <property type="protein sequence ID" value="EHK54143.1"/>
    <property type="molecule type" value="Genomic_DNA"/>
</dbReference>
<proteinExistence type="predicted"/>
<sequence length="89" mass="10049">MLVLANDHMPVHIAISMAMKSVGVPRLYLQHAEVSEAFPPLDFEFNLLRSQKSLDTYRAIGEIEGKVYIVPRDSTPVPVERLREGAEEQ</sequence>
<name>H0HYS1_9HYPH</name>
<evidence type="ECO:0000313" key="1">
    <source>
        <dbReference type="EMBL" id="EHK54143.1"/>
    </source>
</evidence>
<evidence type="ECO:0000313" key="2">
    <source>
        <dbReference type="Proteomes" id="UP000003250"/>
    </source>
</evidence>
<dbReference type="AlphaFoldDB" id="H0HYS1"/>
<feature type="non-terminal residue" evidence="1">
    <location>
        <position position="89"/>
    </location>
</feature>
<accession>H0HYS1</accession>
<dbReference type="Proteomes" id="UP000003250">
    <property type="component" value="Unassembled WGS sequence"/>
</dbReference>
<reference evidence="1 2" key="1">
    <citation type="journal article" date="2012" name="J. Bacteriol.">
        <title>Draft Genome Sequence of Mesorhizobium alhagi CCNWXJ12-2T, a Novel Salt-Resistant Species Isolated from the Desert of Northwestern China.</title>
        <authorList>
            <person name="Zhou M."/>
            <person name="Chen W."/>
            <person name="Chen H."/>
            <person name="Wei G."/>
        </authorList>
    </citation>
    <scope>NUCLEOTIDE SEQUENCE [LARGE SCALE GENOMIC DNA]</scope>
    <source>
        <strain evidence="1 2">CCNWXJ12-2</strain>
    </source>
</reference>
<gene>
    <name evidence="1" type="ORF">MAXJ12_26778</name>
</gene>
<keyword evidence="2" id="KW-1185">Reference proteome</keyword>